<sequence length="224" mass="24731">MSQDPNVATVELAAAALGDLMDELVLVGGCAVSLLITDTARPPIRQTVDVDLLTEVAPLSNYYALCGQLKELGFVENDEVICRWQRNGLKIDVMPTDENVLNFTNSWYAEAAQTALKHELPSGRTIRLIAPAVFVATKLESFASRGNGDFVHHDLEDIINLVDGRPSLVNEVHAASPEVLDYIRDEFDALLINPTFDDRLIWLLGGQSDRKSVVLERMRKICGL</sequence>
<gene>
    <name evidence="1" type="ORF">ACG00Y_18350</name>
</gene>
<dbReference type="RefSeq" id="WP_394481313.1">
    <property type="nucleotide sequence ID" value="NZ_JBIGHV010000006.1"/>
</dbReference>
<reference evidence="1 2" key="1">
    <citation type="submission" date="2024-08" db="EMBL/GenBank/DDBJ databases">
        <authorList>
            <person name="Lu H."/>
        </authorList>
    </citation>
    <scope>NUCLEOTIDE SEQUENCE [LARGE SCALE GENOMIC DNA]</scope>
    <source>
        <strain evidence="1 2">LYH14W</strain>
    </source>
</reference>
<proteinExistence type="predicted"/>
<comment type="caution">
    <text evidence="1">The sequence shown here is derived from an EMBL/GenBank/DDBJ whole genome shotgun (WGS) entry which is preliminary data.</text>
</comment>
<evidence type="ECO:0000313" key="1">
    <source>
        <dbReference type="EMBL" id="MFG6431889.1"/>
    </source>
</evidence>
<name>A0ABW7F728_9BURK</name>
<keyword evidence="2" id="KW-1185">Reference proteome</keyword>
<protein>
    <recommendedName>
        <fullName evidence="3">Nucleotidyl transferase AbiEii/AbiGii toxin family protein</fullName>
    </recommendedName>
</protein>
<accession>A0ABW7F728</accession>
<evidence type="ECO:0008006" key="3">
    <source>
        <dbReference type="Google" id="ProtNLM"/>
    </source>
</evidence>
<dbReference type="Proteomes" id="UP001606210">
    <property type="component" value="Unassembled WGS sequence"/>
</dbReference>
<dbReference type="EMBL" id="JBIGHV010000006">
    <property type="protein sequence ID" value="MFG6431889.1"/>
    <property type="molecule type" value="Genomic_DNA"/>
</dbReference>
<evidence type="ECO:0000313" key="2">
    <source>
        <dbReference type="Proteomes" id="UP001606210"/>
    </source>
</evidence>
<organism evidence="1 2">
    <name type="scientific">Pelomonas parva</name>
    <dbReference type="NCBI Taxonomy" id="3299032"/>
    <lineage>
        <taxon>Bacteria</taxon>
        <taxon>Pseudomonadati</taxon>
        <taxon>Pseudomonadota</taxon>
        <taxon>Betaproteobacteria</taxon>
        <taxon>Burkholderiales</taxon>
        <taxon>Sphaerotilaceae</taxon>
        <taxon>Roseateles</taxon>
    </lineage>
</organism>